<feature type="transmembrane region" description="Helical" evidence="8">
    <location>
        <begin position="718"/>
        <end position="739"/>
    </location>
</feature>
<comment type="subcellular location">
    <subcellularLocation>
        <location evidence="1">Cell membrane</location>
        <topology evidence="1">Multi-pass membrane protein</topology>
    </subcellularLocation>
</comment>
<protein>
    <submittedName>
        <fullName evidence="10">MMPL family transporter</fullName>
    </submittedName>
</protein>
<feature type="domain" description="SSD" evidence="9">
    <location>
        <begin position="332"/>
        <end position="457"/>
    </location>
</feature>
<evidence type="ECO:0000256" key="3">
    <source>
        <dbReference type="ARBA" id="ARBA00022475"/>
    </source>
</evidence>
<dbReference type="AlphaFoldDB" id="A0AB38XS66"/>
<feature type="region of interest" description="Disordered" evidence="7">
    <location>
        <begin position="173"/>
        <end position="212"/>
    </location>
</feature>
<dbReference type="InterPro" id="IPR050545">
    <property type="entry name" value="Mycobact_MmpL"/>
</dbReference>
<evidence type="ECO:0000313" key="10">
    <source>
        <dbReference type="EMBL" id="WCE47141.1"/>
    </source>
</evidence>
<organism evidence="10 11">
    <name type="scientific">Winkia neuii subsp. anitrata</name>
    <dbReference type="NCBI Taxonomy" id="29318"/>
    <lineage>
        <taxon>Bacteria</taxon>
        <taxon>Bacillati</taxon>
        <taxon>Actinomycetota</taxon>
        <taxon>Actinomycetes</taxon>
        <taxon>Actinomycetales</taxon>
        <taxon>Actinomycetaceae</taxon>
        <taxon>Winkia</taxon>
    </lineage>
</organism>
<feature type="transmembrane region" description="Helical" evidence="8">
    <location>
        <begin position="651"/>
        <end position="668"/>
    </location>
</feature>
<accession>A0AB38XS66</accession>
<feature type="transmembrane region" description="Helical" evidence="8">
    <location>
        <begin position="680"/>
        <end position="698"/>
    </location>
</feature>
<keyword evidence="4 8" id="KW-0812">Transmembrane</keyword>
<dbReference type="InterPro" id="IPR004869">
    <property type="entry name" value="MMPL_dom"/>
</dbReference>
<reference evidence="10" key="1">
    <citation type="submission" date="2023-01" db="EMBL/GenBank/DDBJ databases">
        <title>Comparative Genomic Analysis of the Clinically-Derived Winkia Strain NY0527 Provides Evidence into the Taxonomic Reassignment of Winkia neuii and Characterizes Their Virulence Traits.</title>
        <authorList>
            <person name="Cai X."/>
            <person name="Peng Y."/>
            <person name="Li M."/>
            <person name="Qiu Y."/>
            <person name="Wang Y."/>
            <person name="Xu L."/>
            <person name="Hou Q."/>
        </authorList>
    </citation>
    <scope>NUCLEOTIDE SEQUENCE</scope>
    <source>
        <strain evidence="10">NY0527</strain>
    </source>
</reference>
<keyword evidence="5 8" id="KW-1133">Transmembrane helix</keyword>
<dbReference type="Pfam" id="PF03176">
    <property type="entry name" value="MMPL"/>
    <property type="match status" value="2"/>
</dbReference>
<feature type="transmembrane region" description="Helical" evidence="8">
    <location>
        <begin position="503"/>
        <end position="521"/>
    </location>
</feature>
<feature type="transmembrane region" description="Helical" evidence="8">
    <location>
        <begin position="331"/>
        <end position="348"/>
    </location>
</feature>
<keyword evidence="3" id="KW-1003">Cell membrane</keyword>
<evidence type="ECO:0000256" key="2">
    <source>
        <dbReference type="ARBA" id="ARBA00010157"/>
    </source>
</evidence>
<dbReference type="PANTHER" id="PTHR33406">
    <property type="entry name" value="MEMBRANE PROTEIN MJ1562-RELATED"/>
    <property type="match status" value="1"/>
</dbReference>
<dbReference type="InterPro" id="IPR000731">
    <property type="entry name" value="SSD"/>
</dbReference>
<evidence type="ECO:0000313" key="11">
    <source>
        <dbReference type="Proteomes" id="UP001211044"/>
    </source>
</evidence>
<evidence type="ECO:0000259" key="9">
    <source>
        <dbReference type="PROSITE" id="PS50156"/>
    </source>
</evidence>
<feature type="transmembrane region" description="Helical" evidence="8">
    <location>
        <begin position="354"/>
        <end position="375"/>
    </location>
</feature>
<dbReference type="EMBL" id="CP116394">
    <property type="protein sequence ID" value="WCE47141.1"/>
    <property type="molecule type" value="Genomic_DNA"/>
</dbReference>
<feature type="compositionally biased region" description="Basic and acidic residues" evidence="7">
    <location>
        <begin position="197"/>
        <end position="207"/>
    </location>
</feature>
<dbReference type="Gene3D" id="1.20.1640.10">
    <property type="entry name" value="Multidrug efflux transporter AcrB transmembrane domain"/>
    <property type="match status" value="2"/>
</dbReference>
<dbReference type="PANTHER" id="PTHR33406:SF11">
    <property type="entry name" value="MEMBRANE PROTEIN SCO6666-RELATED"/>
    <property type="match status" value="1"/>
</dbReference>
<evidence type="ECO:0000256" key="1">
    <source>
        <dbReference type="ARBA" id="ARBA00004651"/>
    </source>
</evidence>
<dbReference type="KEGG" id="wne:PIG85_00265"/>
<dbReference type="PROSITE" id="PS50156">
    <property type="entry name" value="SSD"/>
    <property type="match status" value="1"/>
</dbReference>
<evidence type="ECO:0000256" key="4">
    <source>
        <dbReference type="ARBA" id="ARBA00022692"/>
    </source>
</evidence>
<proteinExistence type="inferred from homology"/>
<feature type="transmembrane region" description="Helical" evidence="8">
    <location>
        <begin position="403"/>
        <end position="424"/>
    </location>
</feature>
<dbReference type="PROSITE" id="PS51257">
    <property type="entry name" value="PROKAR_LIPOPROTEIN"/>
    <property type="match status" value="1"/>
</dbReference>
<name>A0AB38XS66_9ACTO</name>
<dbReference type="RefSeq" id="WP_004807104.1">
    <property type="nucleotide sequence ID" value="NZ_CP116394.1"/>
</dbReference>
<keyword evidence="6 8" id="KW-0472">Membrane</keyword>
<evidence type="ECO:0000256" key="5">
    <source>
        <dbReference type="ARBA" id="ARBA00022989"/>
    </source>
</evidence>
<evidence type="ECO:0000256" key="8">
    <source>
        <dbReference type="SAM" id="Phobius"/>
    </source>
</evidence>
<comment type="similarity">
    <text evidence="2">Belongs to the resistance-nodulation-cell division (RND) (TC 2.A.6) family. MmpL subfamily.</text>
</comment>
<sequence>MFVRLARFVSRHARAIIISWLLIIAACLTVSVTGVAGAPIWKRLNSDIPMAQGSESEQGQRILDKTTKQAYPISAVISGVNVAGNADALSRSTANLASRVRVLEGVTAVNSPFLPLDLATVRHFAPEEERDSIVEPKVAAQRAKDGLAKAEAAAEQAQQGLAQAQGALAQLPPQMQAERARAQQAQRQASEGLQKAEAAKKNAKEGLAKAQKLQSMSTWQRVRAADSKKLLAKDGKGFVVSVSLDKTSVSDPDKARDRVVSVMNQWKPQLKKVAPQAKIVVSDQQAVMDESVGQVRSDLATGEVVSLPLTVVAMLFIFGGLIAAMLPLAGAAVAMAVSLAALLGLTYLAPQQSFVLNIISVLSLGLSIDYSLLIVSRFREELARRINEPNRYLRSLEATLRTAGRTVFFSALTVAISICGLMVFKPELLKSLGAGGVAVVLSAMASAITLTPAILILARRKMARPSPLTKLPVVGRFVHTETGHLPEHGLFASLARIVHSHPWVFLVGCLAVLGVMASPITDMHMRNSGTEMMPAKLQQIQTLKHMKKQYPAIAIGDIHVVAKTSAKDLDQWMKQHVSPMKDVVQVRGAKAAHDGWVSAEASVRGSDGSSRLAERVTKDVRSAASDAPFNVLVAGQGANQIDFVHALAEDAPWVALVIIGATFVLLFLMTGSILVPLKALIINTLSLVSALGVGVFVFQKGHLEGLLDFESLGGLESYVVAVIFCFGFGLAMDYEVFLISRIKEVWDRTADNDRAVEVGMQQSGRIITSAALILVLVFIGFLMGDMMVIKQVGFTLAVAVFVDATLVRMLLVPSTMTLLGKWNWWAPKPLVALHKRISAIHS</sequence>
<dbReference type="Proteomes" id="UP001211044">
    <property type="component" value="Chromosome"/>
</dbReference>
<feature type="transmembrane region" description="Helical" evidence="8">
    <location>
        <begin position="766"/>
        <end position="783"/>
    </location>
</feature>
<dbReference type="SUPFAM" id="SSF82866">
    <property type="entry name" value="Multidrug efflux transporter AcrB transmembrane domain"/>
    <property type="match status" value="2"/>
</dbReference>
<gene>
    <name evidence="10" type="ORF">PIG85_00265</name>
</gene>
<feature type="transmembrane region" description="Helical" evidence="8">
    <location>
        <begin position="304"/>
        <end position="324"/>
    </location>
</feature>
<dbReference type="GO" id="GO:0005886">
    <property type="term" value="C:plasma membrane"/>
    <property type="evidence" value="ECO:0007669"/>
    <property type="project" value="UniProtKB-SubCell"/>
</dbReference>
<evidence type="ECO:0000256" key="7">
    <source>
        <dbReference type="SAM" id="MobiDB-lite"/>
    </source>
</evidence>
<evidence type="ECO:0000256" key="6">
    <source>
        <dbReference type="ARBA" id="ARBA00023136"/>
    </source>
</evidence>
<feature type="compositionally biased region" description="Low complexity" evidence="7">
    <location>
        <begin position="173"/>
        <end position="189"/>
    </location>
</feature>
<feature type="transmembrane region" description="Helical" evidence="8">
    <location>
        <begin position="436"/>
        <end position="458"/>
    </location>
</feature>